<gene>
    <name evidence="3" type="ORF">BD31_I0250</name>
</gene>
<feature type="region of interest" description="Disordered" evidence="2">
    <location>
        <begin position="98"/>
        <end position="119"/>
    </location>
</feature>
<evidence type="ECO:0000256" key="2">
    <source>
        <dbReference type="SAM" id="MobiDB-lite"/>
    </source>
</evidence>
<dbReference type="Proteomes" id="UP000003423">
    <property type="component" value="Unassembled WGS sequence"/>
</dbReference>
<organism evidence="3 4">
    <name type="scientific">Candidatus Nitrosopumilus salarius BD31</name>
    <dbReference type="NCBI Taxonomy" id="859350"/>
    <lineage>
        <taxon>Archaea</taxon>
        <taxon>Nitrososphaerota</taxon>
        <taxon>Nitrososphaeria</taxon>
        <taxon>Nitrosopumilales</taxon>
        <taxon>Nitrosopumilaceae</taxon>
        <taxon>Nitrosopumilus</taxon>
    </lineage>
</organism>
<comment type="caution">
    <text evidence="3">The sequence shown here is derived from an EMBL/GenBank/DDBJ whole genome shotgun (WGS) entry which is preliminary data.</text>
</comment>
<evidence type="ECO:0000313" key="3">
    <source>
        <dbReference type="EMBL" id="EIJ66824.1"/>
    </source>
</evidence>
<name>I3D531_9ARCH</name>
<accession>I3D531</accession>
<feature type="coiled-coil region" evidence="1">
    <location>
        <begin position="169"/>
        <end position="284"/>
    </location>
</feature>
<dbReference type="RefSeq" id="WP_008297225.1">
    <property type="nucleotide sequence ID" value="NZ_AEXL02000023.1"/>
</dbReference>
<sequence>MKTLATFALLILVVSMVFGGMISNVSAQDVPAILKIAKRAQEQIRNQISDDSPDKVKKLFEEGTQKVNALEKALANDDLDSAKEYFLSAMKIFTEISKQSTPSNTSQTETTMKSDARDPSSDLQRLQVYVISLKTIAKKYNASIDFSELDELFNKARQEISEHQFALALETLTKIKEKIVDLNKELREEASKQESQRAKEYAQQYLEQLDRLIENAKKQGVADEIIAQLESAKENLSLADDKNEIIEQIRKIISIKDQFELTKNDRLESRVLQLEKTISRLSQLDGVNLDDLKDTRSTIQIIKRHLYNGEFEIANDLLRDLAKQLEEIRNSL</sequence>
<dbReference type="EMBL" id="AEXL02000023">
    <property type="protein sequence ID" value="EIJ66824.1"/>
    <property type="molecule type" value="Genomic_DNA"/>
</dbReference>
<keyword evidence="1" id="KW-0175">Coiled coil</keyword>
<feature type="compositionally biased region" description="Polar residues" evidence="2">
    <location>
        <begin position="98"/>
        <end position="111"/>
    </location>
</feature>
<proteinExistence type="predicted"/>
<evidence type="ECO:0000256" key="1">
    <source>
        <dbReference type="SAM" id="Coils"/>
    </source>
</evidence>
<keyword evidence="4" id="KW-1185">Reference proteome</keyword>
<dbReference type="AlphaFoldDB" id="I3D531"/>
<evidence type="ECO:0000313" key="4">
    <source>
        <dbReference type="Proteomes" id="UP000003423"/>
    </source>
</evidence>
<protein>
    <submittedName>
        <fullName evidence="3">Uncharacterized protein</fullName>
    </submittedName>
</protein>
<dbReference type="PATRIC" id="fig|859350.6.peg.201"/>
<reference evidence="3 4" key="1">
    <citation type="journal article" date="2012" name="J. Bacteriol.">
        <title>Genome sequence of "Candidatus Nitrosopumilus salaria" BD31, an ammonia-oxidizing archaeon from the San Francisco Bay estuary.</title>
        <authorList>
            <person name="Mosier A.C."/>
            <person name="Allen E.E."/>
            <person name="Kim M."/>
            <person name="Ferriera S."/>
            <person name="Francis C.A."/>
        </authorList>
    </citation>
    <scope>NUCLEOTIDE SEQUENCE [LARGE SCALE GENOMIC DNA]</scope>
    <source>
        <strain evidence="3 4">BD31</strain>
    </source>
</reference>